<organism evidence="4">
    <name type="scientific">uncultured spirochete</name>
    <dbReference type="NCBI Taxonomy" id="156406"/>
    <lineage>
        <taxon>Bacteria</taxon>
        <taxon>Pseudomonadati</taxon>
        <taxon>Spirochaetota</taxon>
        <taxon>Spirochaetia</taxon>
        <taxon>Spirochaetales</taxon>
        <taxon>environmental samples</taxon>
    </lineage>
</organism>
<dbReference type="GO" id="GO:0005524">
    <property type="term" value="F:ATP binding"/>
    <property type="evidence" value="ECO:0007669"/>
    <property type="project" value="UniProtKB-KW"/>
</dbReference>
<dbReference type="Pfam" id="PF00005">
    <property type="entry name" value="ABC_tran"/>
    <property type="match status" value="2"/>
</dbReference>
<keyword evidence="1" id="KW-0547">Nucleotide-binding</keyword>
<keyword evidence="2" id="KW-0067">ATP-binding</keyword>
<reference evidence="4" key="1">
    <citation type="submission" date="2017-02" db="EMBL/GenBank/DDBJ databases">
        <authorList>
            <person name="Regsiter A."/>
            <person name="William W."/>
        </authorList>
    </citation>
    <scope>NUCLEOTIDE SEQUENCE</scope>
    <source>
        <strain evidence="4">BdmA 4</strain>
    </source>
</reference>
<dbReference type="InterPro" id="IPR027417">
    <property type="entry name" value="P-loop_NTPase"/>
</dbReference>
<evidence type="ECO:0000259" key="3">
    <source>
        <dbReference type="PROSITE" id="PS50893"/>
    </source>
</evidence>
<protein>
    <recommendedName>
        <fullName evidence="3">ABC transporter domain-containing protein</fullName>
    </recommendedName>
</protein>
<evidence type="ECO:0000256" key="1">
    <source>
        <dbReference type="ARBA" id="ARBA00022741"/>
    </source>
</evidence>
<dbReference type="AlphaFoldDB" id="A0A3P3XN20"/>
<evidence type="ECO:0000256" key="2">
    <source>
        <dbReference type="ARBA" id="ARBA00022840"/>
    </source>
</evidence>
<dbReference type="InterPro" id="IPR050107">
    <property type="entry name" value="ABC_carbohydrate_import_ATPase"/>
</dbReference>
<accession>A0A3P3XN20</accession>
<dbReference type="PANTHER" id="PTHR43790:SF4">
    <property type="entry name" value="GUANOSINE IMPORT ATP-BINDING PROTEIN NUPO"/>
    <property type="match status" value="1"/>
</dbReference>
<evidence type="ECO:0000313" key="4">
    <source>
        <dbReference type="EMBL" id="SLM17645.1"/>
    </source>
</evidence>
<dbReference type="PROSITE" id="PS50893">
    <property type="entry name" value="ABC_TRANSPORTER_2"/>
    <property type="match status" value="2"/>
</dbReference>
<dbReference type="CDD" id="cd03216">
    <property type="entry name" value="ABC_Carb_Monos_I"/>
    <property type="match status" value="1"/>
</dbReference>
<dbReference type="EMBL" id="FWDO01000004">
    <property type="protein sequence ID" value="SLM17645.1"/>
    <property type="molecule type" value="Genomic_DNA"/>
</dbReference>
<sequence>MQVELRGITKCFGALRANDNISFTVPPSTIEGILGENGAGKSTLMKILSGFYSPDSGDILLDGEKVKIDTPADAIRQGIGMLHQDPLDFPPLKVIDDFILGEKGGLLPNRKRASKEFKELSARFDFSIDPESYVDTLTVGERQQLEILRLLWLGARALILDEPTTGISLPQKEKLFATLKKLASEGMTILFVSHKLEDVEALCSRATVLRQGKLIGTMELPFATKALVEMMFGKEMPQESKTQLKMGMNVLNAKHIDLDGVRIQIKGVDLQVHAGEVIGLAGMEGSGQTLFLSACAGLSQPVGGSFCLDEEEKDMTGQTYHEFRKKGVAYLPAARLEQALIPGLSLTEHFILSEGMRGFFIDRKKAEDLAKSRIALYNIKGRPDSTVESLSGGNQQRALLALMRDPLKLILVEHPTRGLDVESTIYIWGKLKERCANGTAIVFISSDLDEILKYSDRVLVFFAGRVTPPLNASSLNVERLGRLIGGKDWDMLETEAAHA</sequence>
<dbReference type="SUPFAM" id="SSF52540">
    <property type="entry name" value="P-loop containing nucleoside triphosphate hydrolases"/>
    <property type="match status" value="2"/>
</dbReference>
<dbReference type="PANTHER" id="PTHR43790">
    <property type="entry name" value="CARBOHYDRATE TRANSPORT ATP-BINDING PROTEIN MG119-RELATED"/>
    <property type="match status" value="1"/>
</dbReference>
<dbReference type="GO" id="GO:0016887">
    <property type="term" value="F:ATP hydrolysis activity"/>
    <property type="evidence" value="ECO:0007669"/>
    <property type="project" value="InterPro"/>
</dbReference>
<feature type="domain" description="ABC transporter" evidence="3">
    <location>
        <begin position="248"/>
        <end position="488"/>
    </location>
</feature>
<dbReference type="Gene3D" id="3.40.50.300">
    <property type="entry name" value="P-loop containing nucleotide triphosphate hydrolases"/>
    <property type="match status" value="2"/>
</dbReference>
<dbReference type="SMART" id="SM00382">
    <property type="entry name" value="AAA"/>
    <property type="match status" value="2"/>
</dbReference>
<feature type="domain" description="ABC transporter" evidence="3">
    <location>
        <begin position="3"/>
        <end position="236"/>
    </location>
</feature>
<dbReference type="InterPro" id="IPR003593">
    <property type="entry name" value="AAA+_ATPase"/>
</dbReference>
<dbReference type="CDD" id="cd03215">
    <property type="entry name" value="ABC_Carb_Monos_II"/>
    <property type="match status" value="1"/>
</dbReference>
<proteinExistence type="predicted"/>
<name>A0A3P3XN20_9SPIR</name>
<dbReference type="InterPro" id="IPR003439">
    <property type="entry name" value="ABC_transporter-like_ATP-bd"/>
</dbReference>
<gene>
    <name evidence="4" type="ORF">SPIRO4BDMA_40214</name>
</gene>